<sequence>MVREVTGIRYVTPLREGGSVPGVVEADDLGTYVVKFVGAAQGRKALVAEMIAGELGRRLDLRVPELVRFDFDPVIGLGEPDQEIQDLLKASGGLNLGMDFLPGSLGFDPLVFTVDPAEASRIVWFDALIGNADRSWRNPNMLVWHRDLWLIDHGASLIWHHNWASAQAASAKPYDASDHALSRFSPDPAAVAEELAAKVTDDLLAEVTSLVPDEWLTGEPGFDTPDDVRAAYRELLGARAVDVHERITMAPGRREKQPPPEWLRPWVEGHADGKGSR</sequence>
<evidence type="ECO:0000313" key="3">
    <source>
        <dbReference type="EMBL" id="MEE4546405.1"/>
    </source>
</evidence>
<dbReference type="GO" id="GO:0016301">
    <property type="term" value="F:kinase activity"/>
    <property type="evidence" value="ECO:0007669"/>
    <property type="project" value="UniProtKB-KW"/>
</dbReference>
<proteinExistence type="predicted"/>
<dbReference type="EMBL" id="JAZEWV010000045">
    <property type="protein sequence ID" value="MEE4546405.1"/>
    <property type="molecule type" value="Genomic_DNA"/>
</dbReference>
<name>A0ABU7PKP7_9ACTN</name>
<dbReference type="Proteomes" id="UP001344658">
    <property type="component" value="Unassembled WGS sequence"/>
</dbReference>
<feature type="region of interest" description="Disordered" evidence="1">
    <location>
        <begin position="250"/>
        <end position="277"/>
    </location>
</feature>
<keyword evidence="3" id="KW-0418">Kinase</keyword>
<keyword evidence="3" id="KW-0808">Transferase</keyword>
<protein>
    <submittedName>
        <fullName evidence="3">HipA family kinase</fullName>
    </submittedName>
</protein>
<evidence type="ECO:0000256" key="1">
    <source>
        <dbReference type="SAM" id="MobiDB-lite"/>
    </source>
</evidence>
<dbReference type="Pfam" id="PF20613">
    <property type="entry name" value="HipA_2"/>
    <property type="match status" value="1"/>
</dbReference>
<feature type="domain" description="HipA-like kinase" evidence="2">
    <location>
        <begin position="14"/>
        <end position="223"/>
    </location>
</feature>
<evidence type="ECO:0000313" key="4">
    <source>
        <dbReference type="Proteomes" id="UP001344658"/>
    </source>
</evidence>
<evidence type="ECO:0000259" key="2">
    <source>
        <dbReference type="Pfam" id="PF20613"/>
    </source>
</evidence>
<keyword evidence="4" id="KW-1185">Reference proteome</keyword>
<comment type="caution">
    <text evidence="3">The sequence shown here is derived from an EMBL/GenBank/DDBJ whole genome shotgun (WGS) entry which is preliminary data.</text>
</comment>
<dbReference type="InterPro" id="IPR046748">
    <property type="entry name" value="HipA_2"/>
</dbReference>
<gene>
    <name evidence="3" type="ORF">V2S66_31135</name>
</gene>
<dbReference type="RefSeq" id="WP_330800103.1">
    <property type="nucleotide sequence ID" value="NZ_JAZEWV010000045.1"/>
</dbReference>
<organism evidence="3 4">
    <name type="scientific">Actinacidiphila polyblastidii</name>
    <dbReference type="NCBI Taxonomy" id="3110430"/>
    <lineage>
        <taxon>Bacteria</taxon>
        <taxon>Bacillati</taxon>
        <taxon>Actinomycetota</taxon>
        <taxon>Actinomycetes</taxon>
        <taxon>Kitasatosporales</taxon>
        <taxon>Streptomycetaceae</taxon>
        <taxon>Actinacidiphila</taxon>
    </lineage>
</organism>
<reference evidence="3 4" key="1">
    <citation type="submission" date="2023-12" db="EMBL/GenBank/DDBJ databases">
        <title>Streptomyces sp. V4-01.</title>
        <authorList>
            <person name="Somphong A."/>
            <person name="Phongsopitanun W."/>
        </authorList>
    </citation>
    <scope>NUCLEOTIDE SEQUENCE [LARGE SCALE GENOMIC DNA]</scope>
    <source>
        <strain evidence="3 4">V4-01</strain>
    </source>
</reference>
<feature type="compositionally biased region" description="Basic and acidic residues" evidence="1">
    <location>
        <begin position="267"/>
        <end position="277"/>
    </location>
</feature>
<accession>A0ABU7PKP7</accession>